<keyword evidence="6" id="KW-0663">Pyridoxal phosphate</keyword>
<dbReference type="GO" id="GO:0030170">
    <property type="term" value="F:pyridoxal phosphate binding"/>
    <property type="evidence" value="ECO:0007669"/>
    <property type="project" value="InterPro"/>
</dbReference>
<evidence type="ECO:0000256" key="7">
    <source>
        <dbReference type="ARBA" id="ARBA00023102"/>
    </source>
</evidence>
<dbReference type="CDD" id="cd00609">
    <property type="entry name" value="AAT_like"/>
    <property type="match status" value="1"/>
</dbReference>
<dbReference type="InterPro" id="IPR015422">
    <property type="entry name" value="PyrdxlP-dep_Trfase_small"/>
</dbReference>
<dbReference type="GO" id="GO:0004400">
    <property type="term" value="F:histidinol-phosphate transaminase activity"/>
    <property type="evidence" value="ECO:0007669"/>
    <property type="project" value="UniProtKB-EC"/>
</dbReference>
<keyword evidence="5 9" id="KW-0808">Transferase</keyword>
<comment type="similarity">
    <text evidence="2">Belongs to the class-II pyridoxal-phosphate-dependent aminotransferase family. Histidinol-phosphate aminotransferase subfamily.</text>
</comment>
<dbReference type="InterPro" id="IPR004838">
    <property type="entry name" value="NHTrfase_class1_PyrdxlP-BS"/>
</dbReference>
<evidence type="ECO:0000256" key="1">
    <source>
        <dbReference type="ARBA" id="ARBA00005011"/>
    </source>
</evidence>
<dbReference type="Gene3D" id="3.40.640.10">
    <property type="entry name" value="Type I PLP-dependent aspartate aminotransferase-like (Major domain)"/>
    <property type="match status" value="1"/>
</dbReference>
<proteinExistence type="inferred from homology"/>
<dbReference type="InterPro" id="IPR015421">
    <property type="entry name" value="PyrdxlP-dep_Trfase_major"/>
</dbReference>
<keyword evidence="3 9" id="KW-0032">Aminotransferase</keyword>
<comment type="catalytic activity">
    <reaction evidence="8">
        <text>L-histidinol phosphate + 2-oxoglutarate = 3-(imidazol-4-yl)-2-oxopropyl phosphate + L-glutamate</text>
        <dbReference type="Rhea" id="RHEA:23744"/>
        <dbReference type="ChEBI" id="CHEBI:16810"/>
        <dbReference type="ChEBI" id="CHEBI:29985"/>
        <dbReference type="ChEBI" id="CHEBI:57766"/>
        <dbReference type="ChEBI" id="CHEBI:57980"/>
        <dbReference type="EC" id="2.6.1.9"/>
    </reaction>
</comment>
<evidence type="ECO:0000256" key="3">
    <source>
        <dbReference type="ARBA" id="ARBA00022576"/>
    </source>
</evidence>
<comment type="similarity">
    <text evidence="9">Belongs to the class-I pyridoxal-phosphate-dependent aminotransferase family.</text>
</comment>
<organism evidence="11">
    <name type="scientific">Caldilinea aerophila</name>
    <dbReference type="NCBI Taxonomy" id="133453"/>
    <lineage>
        <taxon>Bacteria</taxon>
        <taxon>Bacillati</taxon>
        <taxon>Chloroflexota</taxon>
        <taxon>Caldilineae</taxon>
        <taxon>Caldilineales</taxon>
        <taxon>Caldilineaceae</taxon>
        <taxon>Caldilinea</taxon>
    </lineage>
</organism>
<name>A0A7C1FUL7_9CHLR</name>
<evidence type="ECO:0000256" key="2">
    <source>
        <dbReference type="ARBA" id="ARBA00007970"/>
    </source>
</evidence>
<keyword evidence="7" id="KW-0368">Histidine biosynthesis</keyword>
<dbReference type="PROSITE" id="PS00105">
    <property type="entry name" value="AA_TRANSFER_CLASS_1"/>
    <property type="match status" value="1"/>
</dbReference>
<evidence type="ECO:0000256" key="5">
    <source>
        <dbReference type="ARBA" id="ARBA00022679"/>
    </source>
</evidence>
<sequence>MLQIDESLFEQTTHSPSLIDLVGHENARRVIDFCFIANPYYPTPTMIEALAQALPQLIKHYPSSNPMVGARHLAAVLHVDAERLVIGNGATELITELCHRLTFSLGVPIPTFGEYLDKIEPARRRLYPLQAANNYQLELGTYLDWLRKEAVQAALVINPHNPTGQLFSLQEMQTFLEAARSLDLVIVDESFIDFAGEEIPSLLHSADRYPNLVIVRSMSKHCGIPGLRLGYCYSANERILELLRKSLPTWNLNTLAEFFLSLLPATDADYHASRLRVIEDVRWLHAALSRIEGITVYPTGANFVCFRIDTGMTARQLQRRLLVEHAMYVRDCSNKVGMDPFHIRVATQGRENDRRLVEVLPQALAAPING</sequence>
<gene>
    <name evidence="11" type="ORF">ENQ20_14895</name>
</gene>
<accession>A0A7C1FUL7</accession>
<dbReference type="EMBL" id="DSMG01000156">
    <property type="protein sequence ID" value="HDX32755.1"/>
    <property type="molecule type" value="Genomic_DNA"/>
</dbReference>
<dbReference type="EC" id="2.6.1.-" evidence="9"/>
<dbReference type="GO" id="GO:0000105">
    <property type="term" value="P:L-histidine biosynthetic process"/>
    <property type="evidence" value="ECO:0007669"/>
    <property type="project" value="UniProtKB-KW"/>
</dbReference>
<comment type="cofactor">
    <cofactor evidence="9">
        <name>pyridoxal 5'-phosphate</name>
        <dbReference type="ChEBI" id="CHEBI:597326"/>
    </cofactor>
</comment>
<dbReference type="AlphaFoldDB" id="A0A7C1FUL7"/>
<dbReference type="Pfam" id="PF00155">
    <property type="entry name" value="Aminotran_1_2"/>
    <property type="match status" value="1"/>
</dbReference>
<dbReference type="SUPFAM" id="SSF53383">
    <property type="entry name" value="PLP-dependent transferases"/>
    <property type="match status" value="1"/>
</dbReference>
<dbReference type="InterPro" id="IPR050106">
    <property type="entry name" value="HistidinolP_aminotransfase"/>
</dbReference>
<feature type="domain" description="Aminotransferase class I/classII large" evidence="10">
    <location>
        <begin position="36"/>
        <end position="359"/>
    </location>
</feature>
<evidence type="ECO:0000313" key="11">
    <source>
        <dbReference type="EMBL" id="HDX32755.1"/>
    </source>
</evidence>
<evidence type="ECO:0000256" key="6">
    <source>
        <dbReference type="ARBA" id="ARBA00022898"/>
    </source>
</evidence>
<protein>
    <recommendedName>
        <fullName evidence="9">Aminotransferase</fullName>
        <ecNumber evidence="9">2.6.1.-</ecNumber>
    </recommendedName>
</protein>
<dbReference type="PANTHER" id="PTHR43643:SF6">
    <property type="entry name" value="HISTIDINOL-PHOSPHATE AMINOTRANSFERASE"/>
    <property type="match status" value="1"/>
</dbReference>
<dbReference type="Gene3D" id="3.90.1150.10">
    <property type="entry name" value="Aspartate Aminotransferase, domain 1"/>
    <property type="match status" value="1"/>
</dbReference>
<comment type="pathway">
    <text evidence="1">Amino-acid biosynthesis; L-histidine biosynthesis; L-histidine from 5-phospho-alpha-D-ribose 1-diphosphate: step 7/9.</text>
</comment>
<dbReference type="InterPro" id="IPR004839">
    <property type="entry name" value="Aminotransferase_I/II_large"/>
</dbReference>
<evidence type="ECO:0000259" key="10">
    <source>
        <dbReference type="Pfam" id="PF00155"/>
    </source>
</evidence>
<comment type="caution">
    <text evidence="11">The sequence shown here is derived from an EMBL/GenBank/DDBJ whole genome shotgun (WGS) entry which is preliminary data.</text>
</comment>
<keyword evidence="4" id="KW-0028">Amino-acid biosynthesis</keyword>
<evidence type="ECO:0000256" key="4">
    <source>
        <dbReference type="ARBA" id="ARBA00022605"/>
    </source>
</evidence>
<evidence type="ECO:0000256" key="9">
    <source>
        <dbReference type="RuleBase" id="RU000481"/>
    </source>
</evidence>
<evidence type="ECO:0000256" key="8">
    <source>
        <dbReference type="ARBA" id="ARBA00047481"/>
    </source>
</evidence>
<dbReference type="InterPro" id="IPR015424">
    <property type="entry name" value="PyrdxlP-dep_Trfase"/>
</dbReference>
<dbReference type="PANTHER" id="PTHR43643">
    <property type="entry name" value="HISTIDINOL-PHOSPHATE AMINOTRANSFERASE 2"/>
    <property type="match status" value="1"/>
</dbReference>
<reference evidence="11" key="1">
    <citation type="journal article" date="2020" name="mSystems">
        <title>Genome- and Community-Level Interaction Insights into Carbon Utilization and Element Cycling Functions of Hydrothermarchaeota in Hydrothermal Sediment.</title>
        <authorList>
            <person name="Zhou Z."/>
            <person name="Liu Y."/>
            <person name="Xu W."/>
            <person name="Pan J."/>
            <person name="Luo Z.H."/>
            <person name="Li M."/>
        </authorList>
    </citation>
    <scope>NUCLEOTIDE SEQUENCE [LARGE SCALE GENOMIC DNA]</scope>
    <source>
        <strain evidence="11">SpSt-289</strain>
    </source>
</reference>